<dbReference type="Proteomes" id="UP000241247">
    <property type="component" value="Unassembled WGS sequence"/>
</dbReference>
<dbReference type="InterPro" id="IPR029063">
    <property type="entry name" value="SAM-dependent_MTases_sf"/>
</dbReference>
<keyword evidence="4" id="KW-0830">Ubiquinone</keyword>
<dbReference type="Gene3D" id="3.40.50.150">
    <property type="entry name" value="Vaccinia Virus protein VP39"/>
    <property type="match status" value="1"/>
</dbReference>
<sequence>MAEGPSPGPSDGKCPLEAIFDQALVEQNRLRTLKSSDAPADFLLKVAADELAERLGVIERHFDEAVEIHGYTGLVAAALQRTGKIGQMARIETDPAFAAPGDAFVSAPLEHLPLEPASVNLAVAPLSLHLTNDTPGVFVQIRRALRPDGLFLAAIPGADTLQELRDVLLQAEVEMAGGASPRVIPFADIRDIGALLQRAGFALPVTDKETYTVRYDSIFPLMKDLRAMGMANPLVARSRKPLPRSFFLRAAELYAERYSDPDGRIRATFSIVYLSGWAPHESQQKPLKPGSAKVRLADALKAKPAG</sequence>
<dbReference type="GO" id="GO:0008757">
    <property type="term" value="F:S-adenosylmethionine-dependent methyltransferase activity"/>
    <property type="evidence" value="ECO:0007669"/>
    <property type="project" value="InterPro"/>
</dbReference>
<name>A0A2T5BC90_MYCDI</name>
<dbReference type="Pfam" id="PF08241">
    <property type="entry name" value="Methyltransf_11"/>
    <property type="match status" value="1"/>
</dbReference>
<dbReference type="SUPFAM" id="SSF53335">
    <property type="entry name" value="S-adenosyl-L-methionine-dependent methyltransferases"/>
    <property type="match status" value="1"/>
</dbReference>
<organism evidence="4 5">
    <name type="scientific">Mycoplana dimorpha</name>
    <dbReference type="NCBI Taxonomy" id="28320"/>
    <lineage>
        <taxon>Bacteria</taxon>
        <taxon>Pseudomonadati</taxon>
        <taxon>Pseudomonadota</taxon>
        <taxon>Alphaproteobacteria</taxon>
        <taxon>Hyphomicrobiales</taxon>
        <taxon>Rhizobiaceae</taxon>
        <taxon>Mycoplana</taxon>
    </lineage>
</organism>
<dbReference type="AlphaFoldDB" id="A0A2T5BC90"/>
<dbReference type="PANTHER" id="PTHR13090">
    <property type="entry name" value="ARGININE-HYDROXYLASE NDUFAF5, MITOCHONDRIAL"/>
    <property type="match status" value="1"/>
</dbReference>
<evidence type="ECO:0000259" key="3">
    <source>
        <dbReference type="Pfam" id="PF08241"/>
    </source>
</evidence>
<gene>
    <name evidence="4" type="ORF">C7449_103621</name>
</gene>
<comment type="caution">
    <text evidence="4">The sequence shown here is derived from an EMBL/GenBank/DDBJ whole genome shotgun (WGS) entry which is preliminary data.</text>
</comment>
<protein>
    <submittedName>
        <fullName evidence="4">Ubiquinone/menaquinone biosynthesis C-methylase UbiE</fullName>
    </submittedName>
</protein>
<feature type="domain" description="Methyltransferase type 11" evidence="3">
    <location>
        <begin position="72"/>
        <end position="152"/>
    </location>
</feature>
<keyword evidence="5" id="KW-1185">Reference proteome</keyword>
<keyword evidence="1 4" id="KW-0489">Methyltransferase</keyword>
<dbReference type="InterPro" id="IPR013216">
    <property type="entry name" value="Methyltransf_11"/>
</dbReference>
<accession>A0A2T5BC90</accession>
<dbReference type="PANTHER" id="PTHR13090:SF1">
    <property type="entry name" value="ARGININE-HYDROXYLASE NDUFAF5, MITOCHONDRIAL"/>
    <property type="match status" value="1"/>
</dbReference>
<reference evidence="4 5" key="1">
    <citation type="submission" date="2018-04" db="EMBL/GenBank/DDBJ databases">
        <title>Genomic Encyclopedia of Type Strains, Phase IV (KMG-IV): sequencing the most valuable type-strain genomes for metagenomic binning, comparative biology and taxonomic classification.</title>
        <authorList>
            <person name="Goeker M."/>
        </authorList>
    </citation>
    <scope>NUCLEOTIDE SEQUENCE [LARGE SCALE GENOMIC DNA]</scope>
    <source>
        <strain evidence="4 5">DSM 7138</strain>
    </source>
</reference>
<keyword evidence="2" id="KW-0808">Transferase</keyword>
<dbReference type="GO" id="GO:0032259">
    <property type="term" value="P:methylation"/>
    <property type="evidence" value="ECO:0007669"/>
    <property type="project" value="UniProtKB-KW"/>
</dbReference>
<proteinExistence type="predicted"/>
<evidence type="ECO:0000256" key="1">
    <source>
        <dbReference type="ARBA" id="ARBA00022603"/>
    </source>
</evidence>
<evidence type="ECO:0000256" key="2">
    <source>
        <dbReference type="ARBA" id="ARBA00022679"/>
    </source>
</evidence>
<evidence type="ECO:0000313" key="4">
    <source>
        <dbReference type="EMBL" id="PTM96600.1"/>
    </source>
</evidence>
<evidence type="ECO:0000313" key="5">
    <source>
        <dbReference type="Proteomes" id="UP000241247"/>
    </source>
</evidence>
<dbReference type="InterPro" id="IPR050602">
    <property type="entry name" value="Malonyl-ACP_OMT"/>
</dbReference>
<dbReference type="EMBL" id="PZZZ01000003">
    <property type="protein sequence ID" value="PTM96600.1"/>
    <property type="molecule type" value="Genomic_DNA"/>
</dbReference>